<dbReference type="Proteomes" id="UP001489719">
    <property type="component" value="Unassembled WGS sequence"/>
</dbReference>
<accession>A0ACC3TLL2</accession>
<comment type="caution">
    <text evidence="1">The sequence shown here is derived from an EMBL/GenBank/DDBJ whole genome shotgun (WGS) entry which is preliminary data.</text>
</comment>
<gene>
    <name evidence="1" type="ORF">V1517DRAFT_339374</name>
</gene>
<evidence type="ECO:0000313" key="1">
    <source>
        <dbReference type="EMBL" id="KAK9321880.1"/>
    </source>
</evidence>
<organism evidence="1 2">
    <name type="scientific">Lipomyces orientalis</name>
    <dbReference type="NCBI Taxonomy" id="1233043"/>
    <lineage>
        <taxon>Eukaryota</taxon>
        <taxon>Fungi</taxon>
        <taxon>Dikarya</taxon>
        <taxon>Ascomycota</taxon>
        <taxon>Saccharomycotina</taxon>
        <taxon>Lipomycetes</taxon>
        <taxon>Lipomycetales</taxon>
        <taxon>Lipomycetaceae</taxon>
        <taxon>Lipomyces</taxon>
    </lineage>
</organism>
<protein>
    <submittedName>
        <fullName evidence="1">Uncharacterized protein</fullName>
    </submittedName>
</protein>
<dbReference type="EMBL" id="MU970088">
    <property type="protein sequence ID" value="KAK9321880.1"/>
    <property type="molecule type" value="Genomic_DNA"/>
</dbReference>
<reference evidence="2" key="1">
    <citation type="journal article" date="2024" name="Front. Bioeng. Biotechnol.">
        <title>Genome-scale model development and genomic sequencing of the oleaginous clade Lipomyces.</title>
        <authorList>
            <person name="Czajka J.J."/>
            <person name="Han Y."/>
            <person name="Kim J."/>
            <person name="Mondo S.J."/>
            <person name="Hofstad B.A."/>
            <person name="Robles A."/>
            <person name="Haridas S."/>
            <person name="Riley R."/>
            <person name="LaButti K."/>
            <person name="Pangilinan J."/>
            <person name="Andreopoulos W."/>
            <person name="Lipzen A."/>
            <person name="Yan J."/>
            <person name="Wang M."/>
            <person name="Ng V."/>
            <person name="Grigoriev I.V."/>
            <person name="Spatafora J.W."/>
            <person name="Magnuson J.K."/>
            <person name="Baker S.E."/>
            <person name="Pomraning K.R."/>
        </authorList>
    </citation>
    <scope>NUCLEOTIDE SEQUENCE [LARGE SCALE GENOMIC DNA]</scope>
    <source>
        <strain evidence="2">CBS 10300</strain>
    </source>
</reference>
<sequence>MSWKVFGNSASSSTKAAGIPSAYMTADEDTRLAVVAGLIDSDGSYVNAHSFVQMTDGHRYEREQRRQSRGGGVYQEMGKPGFCCSYLARR</sequence>
<proteinExistence type="predicted"/>
<evidence type="ECO:0000313" key="2">
    <source>
        <dbReference type="Proteomes" id="UP001489719"/>
    </source>
</evidence>
<name>A0ACC3TLL2_9ASCO</name>
<keyword evidence="2" id="KW-1185">Reference proteome</keyword>